<feature type="domain" description="EfeO-type cupredoxin-like" evidence="1">
    <location>
        <begin position="11"/>
        <end position="95"/>
    </location>
</feature>
<dbReference type="PANTHER" id="PTHR36507:SF1">
    <property type="entry name" value="BLL1555 PROTEIN"/>
    <property type="match status" value="1"/>
</dbReference>
<dbReference type="SUPFAM" id="SSF49503">
    <property type="entry name" value="Cupredoxins"/>
    <property type="match status" value="1"/>
</dbReference>
<evidence type="ECO:0000313" key="3">
    <source>
        <dbReference type="Proteomes" id="UP000325291"/>
    </source>
</evidence>
<comment type="caution">
    <text evidence="2">The sequence shown here is derived from an EMBL/GenBank/DDBJ whole genome shotgun (WGS) entry which is preliminary data.</text>
</comment>
<dbReference type="Pfam" id="PF13473">
    <property type="entry name" value="Cupredoxin_1"/>
    <property type="match status" value="1"/>
</dbReference>
<dbReference type="Proteomes" id="UP000325291">
    <property type="component" value="Unassembled WGS sequence"/>
</dbReference>
<sequence length="101" mass="11276">MAGAPRTVRAHDRAHEVEVRIAHFAFDPTWIEILVGDSVIWINNDLAPHTATAKDAAWDTGSIDRGDTRRITFEAPGEHPYFCAFHPHMKGSILVRSRSEG</sequence>
<dbReference type="InterPro" id="IPR052721">
    <property type="entry name" value="ET_Amicyanin"/>
</dbReference>
<dbReference type="InterPro" id="IPR008972">
    <property type="entry name" value="Cupredoxin"/>
</dbReference>
<name>A0A5A9YYC1_9RHOB</name>
<proteinExistence type="predicted"/>
<accession>A0A5A9YYC1</accession>
<dbReference type="EMBL" id="VINQ01000023">
    <property type="protein sequence ID" value="KAA0909876.1"/>
    <property type="molecule type" value="Genomic_DNA"/>
</dbReference>
<keyword evidence="3" id="KW-1185">Reference proteome</keyword>
<dbReference type="AlphaFoldDB" id="A0A5A9YYC1"/>
<dbReference type="PANTHER" id="PTHR36507">
    <property type="entry name" value="BLL1555 PROTEIN"/>
    <property type="match status" value="1"/>
</dbReference>
<dbReference type="InterPro" id="IPR028096">
    <property type="entry name" value="EfeO_Cupredoxin"/>
</dbReference>
<evidence type="ECO:0000259" key="1">
    <source>
        <dbReference type="Pfam" id="PF13473"/>
    </source>
</evidence>
<reference evidence="2 3" key="1">
    <citation type="submission" date="2019-07" db="EMBL/GenBank/DDBJ databases">
        <title>Aquicoccus porphyridii gen. nov., sp. nov., isolated from a small marine red alga, Porphyridium marinum.</title>
        <authorList>
            <person name="Liu L."/>
        </authorList>
    </citation>
    <scope>NUCLEOTIDE SEQUENCE [LARGE SCALE GENOMIC DNA]</scope>
    <source>
        <strain evidence="2 3">L1 8-17</strain>
    </source>
</reference>
<protein>
    <submittedName>
        <fullName evidence="2">Copper-binding protein</fullName>
    </submittedName>
</protein>
<dbReference type="InterPro" id="IPR035668">
    <property type="entry name" value="Amicyanin"/>
</dbReference>
<gene>
    <name evidence="2" type="ORF">FLO80_19670</name>
</gene>
<dbReference type="Gene3D" id="2.60.40.420">
    <property type="entry name" value="Cupredoxins - blue copper proteins"/>
    <property type="match status" value="1"/>
</dbReference>
<organism evidence="2 3">
    <name type="scientific">Aquicoccus porphyridii</name>
    <dbReference type="NCBI Taxonomy" id="1852029"/>
    <lineage>
        <taxon>Bacteria</taxon>
        <taxon>Pseudomonadati</taxon>
        <taxon>Pseudomonadota</taxon>
        <taxon>Alphaproteobacteria</taxon>
        <taxon>Rhodobacterales</taxon>
        <taxon>Paracoccaceae</taxon>
        <taxon>Aquicoccus</taxon>
    </lineage>
</organism>
<evidence type="ECO:0000313" key="2">
    <source>
        <dbReference type="EMBL" id="KAA0909876.1"/>
    </source>
</evidence>
<dbReference type="RefSeq" id="WP_146611041.1">
    <property type="nucleotide sequence ID" value="NZ_JASHJG010000014.1"/>
</dbReference>
<dbReference type="CDD" id="cd13921">
    <property type="entry name" value="Amicyanin"/>
    <property type="match status" value="1"/>
</dbReference>